<dbReference type="AlphaFoldDB" id="A0A399ITZ4"/>
<evidence type="ECO:0000259" key="1">
    <source>
        <dbReference type="Pfam" id="PF03781"/>
    </source>
</evidence>
<dbReference type="InterPro" id="IPR005532">
    <property type="entry name" value="SUMF_dom"/>
</dbReference>
<name>A0A399ITZ4_9CLOT</name>
<gene>
    <name evidence="2" type="ORF">D2A34_14195</name>
</gene>
<dbReference type="Proteomes" id="UP000265930">
    <property type="component" value="Unassembled WGS sequence"/>
</dbReference>
<feature type="domain" description="Sulfatase-modifying factor enzyme-like" evidence="1">
    <location>
        <begin position="75"/>
        <end position="211"/>
    </location>
</feature>
<reference evidence="2 3" key="1">
    <citation type="submission" date="2018-08" db="EMBL/GenBank/DDBJ databases">
        <title>Genome of Clostridium chromiireducens C1, DSM12136.</title>
        <authorList>
            <person name="Xing M."/>
            <person name="Wei Y."/>
            <person name="Ang E.L."/>
            <person name="Zhao H."/>
            <person name="Zhang Y."/>
        </authorList>
    </citation>
    <scope>NUCLEOTIDE SEQUENCE [LARGE SCALE GENOMIC DNA]</scope>
    <source>
        <strain evidence="2 3">C1</strain>
    </source>
</reference>
<organism evidence="2 3">
    <name type="scientific">Clostridium chromiireducens</name>
    <dbReference type="NCBI Taxonomy" id="225345"/>
    <lineage>
        <taxon>Bacteria</taxon>
        <taxon>Bacillati</taxon>
        <taxon>Bacillota</taxon>
        <taxon>Clostridia</taxon>
        <taxon>Eubacteriales</taxon>
        <taxon>Clostridiaceae</taxon>
        <taxon>Clostridium</taxon>
    </lineage>
</organism>
<comment type="caution">
    <text evidence="2">The sequence shown here is derived from an EMBL/GenBank/DDBJ whole genome shotgun (WGS) entry which is preliminary data.</text>
</comment>
<dbReference type="InterPro" id="IPR042095">
    <property type="entry name" value="SUMF_sf"/>
</dbReference>
<evidence type="ECO:0000313" key="2">
    <source>
        <dbReference type="EMBL" id="RII34296.1"/>
    </source>
</evidence>
<dbReference type="RefSeq" id="WP_119367063.1">
    <property type="nucleotide sequence ID" value="NZ_QXDJ01000003.1"/>
</dbReference>
<dbReference type="Gene3D" id="3.90.1580.10">
    <property type="entry name" value="paralog of FGE (formylglycine-generating enzyme)"/>
    <property type="match status" value="1"/>
</dbReference>
<dbReference type="Pfam" id="PF03781">
    <property type="entry name" value="FGE-sulfatase"/>
    <property type="match status" value="1"/>
</dbReference>
<evidence type="ECO:0000313" key="3">
    <source>
        <dbReference type="Proteomes" id="UP000265930"/>
    </source>
</evidence>
<sequence>MAFIYSIKDTYRSAVEAATGGKNTVLYDDQGNPSIMVVIPKFYLDDVITGAPHTVHPAFIVNGVEKPYIYISKYQNIVQDNKAYSLPGQDPAAWINFDQALNYCYAKGQGWHLMSNAEYAAIALWCKKNGKMPRGNNYAGCDVDAQYEKGVEKYDWILNYNWNNKSNKQDSSGYHHTGRTATGSGPCSWSHDGTPDGIYDLNGNVWEWTSGLRLKNGEIQVIPDNNAAILNSDHSDSSTLWKAILQDGSLVAPGTTATLKIDNTTAGSSIQDSNDVGGDPILNTTIVNKMYTGGDVNDYYRYSNCNFESLAAQNGVTVPTLLKALGIAPIDSSCGGDGLWIRNYGERLPLRGGSFDYGASAGLFALALTDNRSSSVNNVGFRAAYVL</sequence>
<dbReference type="EMBL" id="QXDJ01000003">
    <property type="protein sequence ID" value="RII34296.1"/>
    <property type="molecule type" value="Genomic_DNA"/>
</dbReference>
<proteinExistence type="predicted"/>
<dbReference type="SUPFAM" id="SSF56436">
    <property type="entry name" value="C-type lectin-like"/>
    <property type="match status" value="1"/>
</dbReference>
<accession>A0A399ITZ4</accession>
<protein>
    <recommendedName>
        <fullName evidence="1">Sulfatase-modifying factor enzyme-like domain-containing protein</fullName>
    </recommendedName>
</protein>
<dbReference type="InterPro" id="IPR016187">
    <property type="entry name" value="CTDL_fold"/>
</dbReference>